<accession>A0A5C4JI21</accession>
<dbReference type="SUPFAM" id="SSF53850">
    <property type="entry name" value="Periplasmic binding protein-like II"/>
    <property type="match status" value="1"/>
</dbReference>
<organism evidence="7 8">
    <name type="scientific">Actinomadura soli</name>
    <dbReference type="NCBI Taxonomy" id="2508997"/>
    <lineage>
        <taxon>Bacteria</taxon>
        <taxon>Bacillati</taxon>
        <taxon>Actinomycetota</taxon>
        <taxon>Actinomycetes</taxon>
        <taxon>Streptosporangiales</taxon>
        <taxon>Thermomonosporaceae</taxon>
        <taxon>Actinomadura</taxon>
    </lineage>
</organism>
<evidence type="ECO:0000256" key="2">
    <source>
        <dbReference type="ARBA" id="ARBA00010333"/>
    </source>
</evidence>
<dbReference type="Proteomes" id="UP000309174">
    <property type="component" value="Unassembled WGS sequence"/>
</dbReference>
<dbReference type="SMART" id="SM00079">
    <property type="entry name" value="PBPe"/>
    <property type="match status" value="1"/>
</dbReference>
<dbReference type="AlphaFoldDB" id="A0A5C4JI21"/>
<dbReference type="GO" id="GO:0015276">
    <property type="term" value="F:ligand-gated monoatomic ion channel activity"/>
    <property type="evidence" value="ECO:0007669"/>
    <property type="project" value="InterPro"/>
</dbReference>
<evidence type="ECO:0000256" key="1">
    <source>
        <dbReference type="ARBA" id="ARBA00004196"/>
    </source>
</evidence>
<dbReference type="SMART" id="SM00062">
    <property type="entry name" value="PBPb"/>
    <property type="match status" value="1"/>
</dbReference>
<dbReference type="PANTHER" id="PTHR35936:SF17">
    <property type="entry name" value="ARGININE-BINDING EXTRACELLULAR PROTEIN ARTP"/>
    <property type="match status" value="1"/>
</dbReference>
<feature type="domain" description="Ionotropic glutamate receptor C-terminal" evidence="6">
    <location>
        <begin position="69"/>
        <end position="292"/>
    </location>
</feature>
<evidence type="ECO:0000313" key="7">
    <source>
        <dbReference type="EMBL" id="TMR05060.1"/>
    </source>
</evidence>
<protein>
    <submittedName>
        <fullName evidence="7">Transporter substrate-binding domain-containing protein</fullName>
    </submittedName>
</protein>
<dbReference type="InterPro" id="IPR018313">
    <property type="entry name" value="SBP_3_CS"/>
</dbReference>
<dbReference type="PROSITE" id="PS01039">
    <property type="entry name" value="SBP_BACTERIAL_3"/>
    <property type="match status" value="1"/>
</dbReference>
<dbReference type="OrthoDB" id="8454826at2"/>
<feature type="domain" description="Solute-binding protein family 3/N-terminal" evidence="5">
    <location>
        <begin position="69"/>
        <end position="293"/>
    </location>
</feature>
<keyword evidence="8" id="KW-1185">Reference proteome</keyword>
<evidence type="ECO:0000256" key="4">
    <source>
        <dbReference type="RuleBase" id="RU003744"/>
    </source>
</evidence>
<dbReference type="InterPro" id="IPR001320">
    <property type="entry name" value="Iontro_rcpt_C"/>
</dbReference>
<proteinExistence type="inferred from homology"/>
<comment type="similarity">
    <text evidence="2 4">Belongs to the bacterial solute-binding protein 3 family.</text>
</comment>
<dbReference type="GO" id="GO:0016020">
    <property type="term" value="C:membrane"/>
    <property type="evidence" value="ECO:0007669"/>
    <property type="project" value="InterPro"/>
</dbReference>
<name>A0A5C4JI21_9ACTN</name>
<dbReference type="GO" id="GO:0030313">
    <property type="term" value="C:cell envelope"/>
    <property type="evidence" value="ECO:0007669"/>
    <property type="project" value="UniProtKB-SubCell"/>
</dbReference>
<dbReference type="PANTHER" id="PTHR35936">
    <property type="entry name" value="MEMBRANE-BOUND LYTIC MUREIN TRANSGLYCOSYLASE F"/>
    <property type="match status" value="1"/>
</dbReference>
<evidence type="ECO:0000313" key="8">
    <source>
        <dbReference type="Proteomes" id="UP000309174"/>
    </source>
</evidence>
<keyword evidence="3" id="KW-0732">Signal</keyword>
<evidence type="ECO:0000256" key="3">
    <source>
        <dbReference type="ARBA" id="ARBA00022729"/>
    </source>
</evidence>
<evidence type="ECO:0000259" key="5">
    <source>
        <dbReference type="SMART" id="SM00062"/>
    </source>
</evidence>
<sequence length="302" mass="32167">MGGPAARRGIVRRSRKTLPIAPTGGNVSRRTKRWALGAGLAAALTLTATACGGDEGATVQGVKLIEKGALTSCTHLPYPPFQFEDKKTGKVVGFDVDIIDLVAKKLGVTQKIVDTPFETMKTGSALNAGKCDIQMGGMTIKPDRVKFMDVSSPYFDATQSLMAKKGSGITSLDDVKSKKLKLGSQAGTTGEDFVRGKGLDPRSFDNSTAELDGLRTGQVDVIVQDDPVVRGWLKDPANSAYEVVANLNTGEQYGMWMRKGHNPELVKMTNEVIAQAKSDGAYKRIYEKWIGPMPPAAGGSGS</sequence>
<gene>
    <name evidence="7" type="ORF">ETD83_07120</name>
</gene>
<reference evidence="7 8" key="1">
    <citation type="submission" date="2019-05" db="EMBL/GenBank/DDBJ databases">
        <title>Draft genome sequence of Actinomadura sp. 14C53.</title>
        <authorList>
            <person name="Saricaoglu S."/>
            <person name="Isik K."/>
        </authorList>
    </citation>
    <scope>NUCLEOTIDE SEQUENCE [LARGE SCALE GENOMIC DNA]</scope>
    <source>
        <strain evidence="7 8">14C53</strain>
    </source>
</reference>
<comment type="caution">
    <text evidence="7">The sequence shown here is derived from an EMBL/GenBank/DDBJ whole genome shotgun (WGS) entry which is preliminary data.</text>
</comment>
<dbReference type="Pfam" id="PF00497">
    <property type="entry name" value="SBP_bac_3"/>
    <property type="match status" value="1"/>
</dbReference>
<dbReference type="InterPro" id="IPR001638">
    <property type="entry name" value="Solute-binding_3/MltF_N"/>
</dbReference>
<dbReference type="Gene3D" id="3.40.190.10">
    <property type="entry name" value="Periplasmic binding protein-like II"/>
    <property type="match status" value="2"/>
</dbReference>
<evidence type="ECO:0000259" key="6">
    <source>
        <dbReference type="SMART" id="SM00079"/>
    </source>
</evidence>
<comment type="subcellular location">
    <subcellularLocation>
        <location evidence="1">Cell envelope</location>
    </subcellularLocation>
</comment>
<dbReference type="EMBL" id="VCKW01000024">
    <property type="protein sequence ID" value="TMR05060.1"/>
    <property type="molecule type" value="Genomic_DNA"/>
</dbReference>